<dbReference type="InterPro" id="IPR012340">
    <property type="entry name" value="NA-bd_OB-fold"/>
</dbReference>
<evidence type="ECO:0000256" key="1">
    <source>
        <dbReference type="ARBA" id="ARBA00023125"/>
    </source>
</evidence>
<accession>A0AAD4T4N9</accession>
<sequence length="255" mass="28782">MATTVLPTPASAVPTPGILTLKDFQQKNGIGPWMTRVRIVRLWHKSDFMRTNDVTSLELLLLDDTGDLIHAIVQKKFIWKFEPMLDSAPPRKTTARTLTPLETTSASIPRHKFTFTEFEDLAAATANTYLTDVVGMLTSHTNLQQLKRSSGNACFMRELTLENISGMKVKVTLWGESTSELTRNLEAHELNPQPVVAVVAGVYVKQYLVQHVFKVLYEVLHRQIFPFFYGILVLLPFTFGGSYLQQKLNSRLTTV</sequence>
<dbReference type="SUPFAM" id="SSF50249">
    <property type="entry name" value="Nucleic acid-binding proteins"/>
    <property type="match status" value="1"/>
</dbReference>
<dbReference type="GO" id="GO:0003677">
    <property type="term" value="F:DNA binding"/>
    <property type="evidence" value="ECO:0007669"/>
    <property type="project" value="UniProtKB-KW"/>
</dbReference>
<dbReference type="InterPro" id="IPR031657">
    <property type="entry name" value="REPA_OB_2"/>
</dbReference>
<dbReference type="InterPro" id="IPR003871">
    <property type="entry name" value="RFA1B/D_OB_1st"/>
</dbReference>
<proteinExistence type="predicted"/>
<evidence type="ECO:0000259" key="3">
    <source>
        <dbReference type="Pfam" id="PF02721"/>
    </source>
</evidence>
<keyword evidence="2" id="KW-0472">Membrane</keyword>
<reference evidence="5" key="1">
    <citation type="submission" date="2022-04" db="EMBL/GenBank/DDBJ databases">
        <title>A functionally conserved STORR gene fusion in Papaver species that diverged 16.8 million years ago.</title>
        <authorList>
            <person name="Catania T."/>
        </authorList>
    </citation>
    <scope>NUCLEOTIDE SEQUENCE</scope>
    <source>
        <strain evidence="5">S-188037</strain>
    </source>
</reference>
<evidence type="ECO:0000256" key="2">
    <source>
        <dbReference type="SAM" id="Phobius"/>
    </source>
</evidence>
<dbReference type="PANTHER" id="PTHR47165:SF3">
    <property type="entry name" value="RETROTRANSPOSON-LIKE PROTEIN"/>
    <property type="match status" value="1"/>
</dbReference>
<dbReference type="EMBL" id="JAJJMB010005585">
    <property type="protein sequence ID" value="KAI3938060.1"/>
    <property type="molecule type" value="Genomic_DNA"/>
</dbReference>
<keyword evidence="2" id="KW-1133">Transmembrane helix</keyword>
<feature type="domain" description="Replication protein A 70 kDa DNA-binding subunit B/D first OB fold" evidence="3">
    <location>
        <begin position="30"/>
        <end position="87"/>
    </location>
</feature>
<organism evidence="5 6">
    <name type="scientific">Papaver atlanticum</name>
    <dbReference type="NCBI Taxonomy" id="357466"/>
    <lineage>
        <taxon>Eukaryota</taxon>
        <taxon>Viridiplantae</taxon>
        <taxon>Streptophyta</taxon>
        <taxon>Embryophyta</taxon>
        <taxon>Tracheophyta</taxon>
        <taxon>Spermatophyta</taxon>
        <taxon>Magnoliopsida</taxon>
        <taxon>Ranunculales</taxon>
        <taxon>Papaveraceae</taxon>
        <taxon>Papaveroideae</taxon>
        <taxon>Papaver</taxon>
    </lineage>
</organism>
<dbReference type="Pfam" id="PF16900">
    <property type="entry name" value="REPA_OB_2"/>
    <property type="match status" value="1"/>
</dbReference>
<evidence type="ECO:0000313" key="5">
    <source>
        <dbReference type="EMBL" id="KAI3938060.1"/>
    </source>
</evidence>
<feature type="transmembrane region" description="Helical" evidence="2">
    <location>
        <begin position="224"/>
        <end position="244"/>
    </location>
</feature>
<evidence type="ECO:0008006" key="7">
    <source>
        <dbReference type="Google" id="ProtNLM"/>
    </source>
</evidence>
<comment type="caution">
    <text evidence="5">The sequence shown here is derived from an EMBL/GenBank/DDBJ whole genome shotgun (WGS) entry which is preliminary data.</text>
</comment>
<feature type="domain" description="Replication protein A OB" evidence="4">
    <location>
        <begin position="127"/>
        <end position="206"/>
    </location>
</feature>
<dbReference type="Gene3D" id="2.40.50.140">
    <property type="entry name" value="Nucleic acid-binding proteins"/>
    <property type="match status" value="2"/>
</dbReference>
<gene>
    <name evidence="5" type="ORF">MKW98_018616</name>
</gene>
<evidence type="ECO:0000259" key="4">
    <source>
        <dbReference type="Pfam" id="PF16900"/>
    </source>
</evidence>
<keyword evidence="1" id="KW-0238">DNA-binding</keyword>
<name>A0AAD4T4N9_9MAGN</name>
<keyword evidence="6" id="KW-1185">Reference proteome</keyword>
<keyword evidence="2" id="KW-0812">Transmembrane</keyword>
<protein>
    <recommendedName>
        <fullName evidence="7">Replication protein A OB domain-containing protein</fullName>
    </recommendedName>
</protein>
<dbReference type="PANTHER" id="PTHR47165">
    <property type="entry name" value="OS03G0429900 PROTEIN"/>
    <property type="match status" value="1"/>
</dbReference>
<evidence type="ECO:0000313" key="6">
    <source>
        <dbReference type="Proteomes" id="UP001202328"/>
    </source>
</evidence>
<dbReference type="AlphaFoldDB" id="A0AAD4T4N9"/>
<dbReference type="Proteomes" id="UP001202328">
    <property type="component" value="Unassembled WGS sequence"/>
</dbReference>
<dbReference type="Pfam" id="PF02721">
    <property type="entry name" value="DUF223"/>
    <property type="match status" value="1"/>
</dbReference>